<dbReference type="KEGG" id="abae:CL176_04530"/>
<feature type="region of interest" description="Disordered" evidence="2">
    <location>
        <begin position="77"/>
        <end position="96"/>
    </location>
</feature>
<sequence>MVKSASEKVAEEVAFEVVSDVINQDEEVIGTATFQEDADGVVTLHLQVESLPEGEFGTHIHEVGLATPPTFEDAGSHFNPTNVEHGSESESGPHLGDLPNLVVGADGKVDETFEIPGVTLDPDGEHTLNSLDGSSLIIHTEAYDYVSQPTGDAGDRQAAAVIFAPQEGSEHIIRLMMSK</sequence>
<keyword evidence="5" id="KW-1185">Reference proteome</keyword>
<dbReference type="GO" id="GO:0006801">
    <property type="term" value="P:superoxide metabolic process"/>
    <property type="evidence" value="ECO:0007669"/>
    <property type="project" value="InterPro"/>
</dbReference>
<evidence type="ECO:0000313" key="4">
    <source>
        <dbReference type="EMBL" id="AXY25321.1"/>
    </source>
</evidence>
<evidence type="ECO:0000256" key="1">
    <source>
        <dbReference type="ARBA" id="ARBA00010457"/>
    </source>
</evidence>
<dbReference type="CDD" id="cd00305">
    <property type="entry name" value="Cu-Zn_Superoxide_Dismutase"/>
    <property type="match status" value="1"/>
</dbReference>
<dbReference type="PANTHER" id="PTHR10003">
    <property type="entry name" value="SUPEROXIDE DISMUTASE CU-ZN -RELATED"/>
    <property type="match status" value="1"/>
</dbReference>
<dbReference type="SUPFAM" id="SSF49329">
    <property type="entry name" value="Cu,Zn superoxide dismutase-like"/>
    <property type="match status" value="1"/>
</dbReference>
<reference evidence="4 5" key="1">
    <citation type="submission" date="2017-09" db="EMBL/GenBank/DDBJ databases">
        <title>Complete genome sequence of Oxytococcus suis strain ZY16052.</title>
        <authorList>
            <person name="Li F."/>
        </authorList>
    </citation>
    <scope>NUCLEOTIDE SEQUENCE [LARGE SCALE GENOMIC DNA]</scope>
    <source>
        <strain evidence="4 5">ZY16052</strain>
    </source>
</reference>
<evidence type="ECO:0000259" key="3">
    <source>
        <dbReference type="Pfam" id="PF00080"/>
    </source>
</evidence>
<feature type="domain" description="Superoxide dismutase copper/zinc binding" evidence="3">
    <location>
        <begin position="28"/>
        <end position="162"/>
    </location>
</feature>
<dbReference type="Pfam" id="PF00080">
    <property type="entry name" value="Sod_Cu"/>
    <property type="match status" value="1"/>
</dbReference>
<organism evidence="4 5">
    <name type="scientific">Suicoccus acidiformans</name>
    <dbReference type="NCBI Taxonomy" id="2036206"/>
    <lineage>
        <taxon>Bacteria</taxon>
        <taxon>Bacillati</taxon>
        <taxon>Bacillota</taxon>
        <taxon>Bacilli</taxon>
        <taxon>Lactobacillales</taxon>
        <taxon>Aerococcaceae</taxon>
        <taxon>Suicoccus</taxon>
    </lineage>
</organism>
<accession>A0A347WJR4</accession>
<evidence type="ECO:0000313" key="5">
    <source>
        <dbReference type="Proteomes" id="UP000263232"/>
    </source>
</evidence>
<name>A0A347WJR4_9LACT</name>
<dbReference type="InterPro" id="IPR024134">
    <property type="entry name" value="SOD_Cu/Zn_/chaperone"/>
</dbReference>
<dbReference type="InterPro" id="IPR001424">
    <property type="entry name" value="SOD_Cu_Zn_dom"/>
</dbReference>
<dbReference type="Proteomes" id="UP000263232">
    <property type="component" value="Chromosome"/>
</dbReference>
<dbReference type="RefSeq" id="WP_118990234.1">
    <property type="nucleotide sequence ID" value="NZ_CP023434.1"/>
</dbReference>
<dbReference type="Gene3D" id="2.60.40.200">
    <property type="entry name" value="Superoxide dismutase, copper/zinc binding domain"/>
    <property type="match status" value="1"/>
</dbReference>
<gene>
    <name evidence="4" type="ORF">CL176_04530</name>
</gene>
<proteinExistence type="inferred from homology"/>
<dbReference type="AlphaFoldDB" id="A0A347WJR4"/>
<comment type="similarity">
    <text evidence="1">Belongs to the Cu-Zn superoxide dismutase family.</text>
</comment>
<dbReference type="EMBL" id="CP023434">
    <property type="protein sequence ID" value="AXY25321.1"/>
    <property type="molecule type" value="Genomic_DNA"/>
</dbReference>
<dbReference type="GO" id="GO:0005507">
    <property type="term" value="F:copper ion binding"/>
    <property type="evidence" value="ECO:0007669"/>
    <property type="project" value="InterPro"/>
</dbReference>
<dbReference type="InterPro" id="IPR036423">
    <property type="entry name" value="SOD-like_Cu/Zn_dom_sf"/>
</dbReference>
<dbReference type="OrthoDB" id="9792957at2"/>
<protein>
    <submittedName>
        <fullName evidence="4">Superoxide dismutase</fullName>
    </submittedName>
</protein>
<evidence type="ECO:0000256" key="2">
    <source>
        <dbReference type="SAM" id="MobiDB-lite"/>
    </source>
</evidence>